<feature type="repeat" description="WD" evidence="5">
    <location>
        <begin position="706"/>
        <end position="742"/>
    </location>
</feature>
<dbReference type="STRING" id="269800.Tfu_0056"/>
<dbReference type="SMR" id="Q47TX0"/>
<keyword evidence="1 5" id="KW-0853">WD repeat</keyword>
<dbReference type="Gene3D" id="2.130.10.10">
    <property type="entry name" value="YVTN repeat-like/Quinoprotein amine dehydrogenase"/>
    <property type="match status" value="3"/>
</dbReference>
<accession>Q47TX0</accession>
<dbReference type="InterPro" id="IPR019775">
    <property type="entry name" value="WD40_repeat_CS"/>
</dbReference>
<dbReference type="PROSITE" id="PS00107">
    <property type="entry name" value="PROTEIN_KINASE_ATP"/>
    <property type="match status" value="1"/>
</dbReference>
<sequence length="742" mass="78950">MIEPLQPGDPGRIGPYRLVSRLGAGGMGQVFLARSPGGRPVVVKVILPEYANDDEYRIRFAREVEAARRVGGFHTAQVIDADPTADPPWMATAYIPGPSLRKAVTERGPLYGNNLRTLAAGLVEGLAAIHACGLVHRDFKPSNIVLAADGPRVIDFGVARPLDSSVMTQSGAVIGTLAYMSPEQTDGSQVGPASDVFSLGTVLAFAATGRSPFMADSIGEIIARISGPPPELPELPDDLRELVYACWEQNPDLRPTTAELLAQLSTDHTGDDWPPPHLSDLIGSMLPLGATTSPNPSLAIEPPPPSHGPPRPSEPLPDPGDDADEPSAEKPSRTLPEPEPPELEEKPIQVIHEPERPAPTPPRPREPARGAIKPKNPRPAAPQPPWSPPRVQPPRWKQLITKKPVAGILTAVATAGLVVSFLVWQWTLPETPLRPDSSTAPSESADPHELNEPRILTTDREAVAVAFSPGGSLLAGGSGDKLIHVWDVASGDELHTLEGHTDWVRAVAFSPDGALLASGSDDATVRLWDVAAAEERAVFEGHTHYVLDIAFSPDGSMVASGSRDGTARLWNVATGTEHAVLKGHTDYVYAVAFSPDGSMVASGSRDGTIRLWDVATGKERDVLQAPAENVVSLAFSPDGSMLVHGSDSTVHLWDVASGEALHTFEGHTDWVRAVAFSPDGALLASGSDDRTIRLWDVAAQEEHTTLEGHTEPVHSVAFHPEGTTLASASEDGTIRIWPIATE</sequence>
<dbReference type="SMART" id="SM00320">
    <property type="entry name" value="WD40"/>
    <property type="match status" value="7"/>
</dbReference>
<dbReference type="InterPro" id="IPR000719">
    <property type="entry name" value="Prot_kinase_dom"/>
</dbReference>
<dbReference type="InterPro" id="IPR001680">
    <property type="entry name" value="WD40_rpt"/>
</dbReference>
<dbReference type="Gene3D" id="3.30.200.20">
    <property type="entry name" value="Phosphorylase Kinase, domain 1"/>
    <property type="match status" value="1"/>
</dbReference>
<dbReference type="Pfam" id="PF00400">
    <property type="entry name" value="WD40"/>
    <property type="match status" value="7"/>
</dbReference>
<feature type="compositionally biased region" description="Pro residues" evidence="7">
    <location>
        <begin position="377"/>
        <end position="392"/>
    </location>
</feature>
<dbReference type="GO" id="GO:0004674">
    <property type="term" value="F:protein serine/threonine kinase activity"/>
    <property type="evidence" value="ECO:0007669"/>
    <property type="project" value="UniProtKB-KW"/>
</dbReference>
<dbReference type="PROSITE" id="PS50011">
    <property type="entry name" value="PROTEIN_KINASE_DOM"/>
    <property type="match status" value="1"/>
</dbReference>
<dbReference type="PROSITE" id="PS50082">
    <property type="entry name" value="WD_REPEATS_2"/>
    <property type="match status" value="7"/>
</dbReference>
<evidence type="ECO:0000256" key="1">
    <source>
        <dbReference type="ARBA" id="ARBA00022574"/>
    </source>
</evidence>
<dbReference type="KEGG" id="tfu:Tfu_0056"/>
<keyword evidence="2" id="KW-0677">Repeat</keyword>
<dbReference type="PANTHER" id="PTHR22847">
    <property type="entry name" value="WD40 REPEAT PROTEIN"/>
    <property type="match status" value="1"/>
</dbReference>
<dbReference type="PROSITE" id="PS00678">
    <property type="entry name" value="WD_REPEATS_1"/>
    <property type="match status" value="4"/>
</dbReference>
<evidence type="ECO:0000256" key="5">
    <source>
        <dbReference type="PROSITE-ProRule" id="PRU00221"/>
    </source>
</evidence>
<dbReference type="InterPro" id="IPR015943">
    <property type="entry name" value="WD40/YVTN_repeat-like_dom_sf"/>
</dbReference>
<evidence type="ECO:0000256" key="3">
    <source>
        <dbReference type="ARBA" id="ARBA00022741"/>
    </source>
</evidence>
<dbReference type="InterPro" id="IPR017441">
    <property type="entry name" value="Protein_kinase_ATP_BS"/>
</dbReference>
<dbReference type="InterPro" id="IPR011009">
    <property type="entry name" value="Kinase-like_dom_sf"/>
</dbReference>
<feature type="repeat" description="WD" evidence="5">
    <location>
        <begin position="581"/>
        <end position="622"/>
    </location>
</feature>
<evidence type="ECO:0000313" key="9">
    <source>
        <dbReference type="EMBL" id="AAZ54094.1"/>
    </source>
</evidence>
<dbReference type="eggNOG" id="COG2319">
    <property type="taxonomic scope" value="Bacteria"/>
</dbReference>
<feature type="binding site" evidence="6">
    <location>
        <position position="44"/>
    </location>
    <ligand>
        <name>ATP</name>
        <dbReference type="ChEBI" id="CHEBI:30616"/>
    </ligand>
</feature>
<feature type="domain" description="Protein kinase" evidence="8">
    <location>
        <begin position="16"/>
        <end position="266"/>
    </location>
</feature>
<dbReference type="PROSITE" id="PS00108">
    <property type="entry name" value="PROTEIN_KINASE_ST"/>
    <property type="match status" value="1"/>
</dbReference>
<dbReference type="InterPro" id="IPR008271">
    <property type="entry name" value="Ser/Thr_kinase_AS"/>
</dbReference>
<dbReference type="RefSeq" id="WP_011290503.1">
    <property type="nucleotide sequence ID" value="NC_007333.1"/>
</dbReference>
<keyword evidence="3 6" id="KW-0547">Nucleotide-binding</keyword>
<feature type="repeat" description="WD" evidence="5">
    <location>
        <begin position="539"/>
        <end position="580"/>
    </location>
</feature>
<feature type="compositionally biased region" description="Basic and acidic residues" evidence="7">
    <location>
        <begin position="343"/>
        <end position="356"/>
    </location>
</feature>
<evidence type="ECO:0000256" key="2">
    <source>
        <dbReference type="ARBA" id="ARBA00022737"/>
    </source>
</evidence>
<dbReference type="InterPro" id="IPR020472">
    <property type="entry name" value="WD40_PAC1"/>
</dbReference>
<keyword evidence="9" id="KW-0418">Kinase</keyword>
<name>Q47TX0_THEFY</name>
<keyword evidence="4 6" id="KW-0067">ATP-binding</keyword>
<dbReference type="PROSITE" id="PS50294">
    <property type="entry name" value="WD_REPEATS_REGION"/>
    <property type="match status" value="6"/>
</dbReference>
<dbReference type="AlphaFoldDB" id="Q47TX0"/>
<evidence type="ECO:0000259" key="8">
    <source>
        <dbReference type="PROSITE" id="PS50011"/>
    </source>
</evidence>
<dbReference type="CDD" id="cd14014">
    <property type="entry name" value="STKc_PknB_like"/>
    <property type="match status" value="1"/>
</dbReference>
<evidence type="ECO:0000256" key="4">
    <source>
        <dbReference type="ARBA" id="ARBA00022840"/>
    </source>
</evidence>
<keyword evidence="9" id="KW-0808">Transferase</keyword>
<feature type="repeat" description="WD" evidence="5">
    <location>
        <begin position="664"/>
        <end position="705"/>
    </location>
</feature>
<keyword evidence="9" id="KW-0723">Serine/threonine-protein kinase</keyword>
<dbReference type="HOGENOM" id="CLU_000288_135_4_11"/>
<feature type="repeat" description="WD" evidence="5">
    <location>
        <begin position="497"/>
        <end position="538"/>
    </location>
</feature>
<dbReference type="eggNOG" id="COG0515">
    <property type="taxonomic scope" value="Bacteria"/>
</dbReference>
<feature type="repeat" description="WD" evidence="5">
    <location>
        <begin position="623"/>
        <end position="663"/>
    </location>
</feature>
<feature type="region of interest" description="Disordered" evidence="7">
    <location>
        <begin position="266"/>
        <end position="394"/>
    </location>
</feature>
<protein>
    <submittedName>
        <fullName evidence="9">Tyrosine protein kinase:WD-40 repeat:Serine/threonine protein kinase</fullName>
    </submittedName>
</protein>
<feature type="repeat" description="WD" evidence="5">
    <location>
        <begin position="464"/>
        <end position="496"/>
    </location>
</feature>
<reference evidence="9" key="1">
    <citation type="submission" date="2005-07" db="EMBL/GenBank/DDBJ databases">
        <title>Complete sequence of Thermobifida fusca YX.</title>
        <authorList>
            <consortium name="US DOE Joint Genome Institute"/>
            <person name="Copeland A."/>
            <person name="Lucas S."/>
            <person name="Lapidus A."/>
            <person name="Barry K."/>
            <person name="Detter J.C."/>
            <person name="Glavina T."/>
            <person name="Hammon N."/>
            <person name="Israni S."/>
            <person name="Pitluck S."/>
            <person name="Di Bartolo G."/>
            <person name="Chain P."/>
            <person name="Schmutz J."/>
            <person name="Larimer F."/>
            <person name="Land M."/>
            <person name="Lykidis A."/>
            <person name="Richardson P."/>
        </authorList>
    </citation>
    <scope>NUCLEOTIDE SEQUENCE</scope>
    <source>
        <strain evidence="9">YX</strain>
    </source>
</reference>
<dbReference type="CDD" id="cd00200">
    <property type="entry name" value="WD40"/>
    <property type="match status" value="1"/>
</dbReference>
<dbReference type="PANTHER" id="PTHR22847:SF637">
    <property type="entry name" value="WD REPEAT DOMAIN 5B"/>
    <property type="match status" value="1"/>
</dbReference>
<dbReference type="EMBL" id="CP000088">
    <property type="protein sequence ID" value="AAZ54094.1"/>
    <property type="molecule type" value="Genomic_DNA"/>
</dbReference>
<dbReference type="PRINTS" id="PR00320">
    <property type="entry name" value="GPROTEINBRPT"/>
</dbReference>
<evidence type="ECO:0000256" key="7">
    <source>
        <dbReference type="SAM" id="MobiDB-lite"/>
    </source>
</evidence>
<feature type="compositionally biased region" description="Pro residues" evidence="7">
    <location>
        <begin position="301"/>
        <end position="318"/>
    </location>
</feature>
<organism evidence="9">
    <name type="scientific">Thermobifida fusca (strain YX)</name>
    <dbReference type="NCBI Taxonomy" id="269800"/>
    <lineage>
        <taxon>Bacteria</taxon>
        <taxon>Bacillati</taxon>
        <taxon>Actinomycetota</taxon>
        <taxon>Actinomycetes</taxon>
        <taxon>Streptosporangiales</taxon>
        <taxon>Nocardiopsidaceae</taxon>
        <taxon>Thermobifida</taxon>
    </lineage>
</organism>
<proteinExistence type="predicted"/>
<dbReference type="OrthoDB" id="951193at2"/>
<gene>
    <name evidence="9" type="ordered locus">Tfu_0056</name>
</gene>
<dbReference type="Pfam" id="PF00069">
    <property type="entry name" value="Pkinase"/>
    <property type="match status" value="1"/>
</dbReference>
<evidence type="ECO:0000256" key="6">
    <source>
        <dbReference type="PROSITE-ProRule" id="PRU10141"/>
    </source>
</evidence>
<dbReference type="InterPro" id="IPR036322">
    <property type="entry name" value="WD40_repeat_dom_sf"/>
</dbReference>
<dbReference type="SUPFAM" id="SSF56112">
    <property type="entry name" value="Protein kinase-like (PK-like)"/>
    <property type="match status" value="1"/>
</dbReference>
<dbReference type="SUPFAM" id="SSF50978">
    <property type="entry name" value="WD40 repeat-like"/>
    <property type="match status" value="1"/>
</dbReference>
<dbReference type="GO" id="GO:0005524">
    <property type="term" value="F:ATP binding"/>
    <property type="evidence" value="ECO:0007669"/>
    <property type="project" value="UniProtKB-UniRule"/>
</dbReference>
<dbReference type="Gene3D" id="1.10.510.10">
    <property type="entry name" value="Transferase(Phosphotransferase) domain 1"/>
    <property type="match status" value="1"/>
</dbReference>